<dbReference type="EMBL" id="KL198028">
    <property type="protein sequence ID" value="KDQ16309.1"/>
    <property type="molecule type" value="Genomic_DNA"/>
</dbReference>
<comment type="subcellular location">
    <subcellularLocation>
        <location evidence="1">Mitochondrion</location>
    </subcellularLocation>
</comment>
<dbReference type="GO" id="GO:0003735">
    <property type="term" value="F:structural constituent of ribosome"/>
    <property type="evidence" value="ECO:0007669"/>
    <property type="project" value="TreeGrafter"/>
</dbReference>
<dbReference type="SUPFAM" id="SSF54768">
    <property type="entry name" value="dsRNA-binding domain-like"/>
    <property type="match status" value="1"/>
</dbReference>
<dbReference type="OrthoDB" id="67027at2759"/>
<keyword evidence="13" id="KW-1185">Reference proteome</keyword>
<dbReference type="PROSITE" id="PS50137">
    <property type="entry name" value="DS_RBD"/>
    <property type="match status" value="1"/>
</dbReference>
<evidence type="ECO:0000313" key="12">
    <source>
        <dbReference type="EMBL" id="KDQ16309.1"/>
    </source>
</evidence>
<feature type="domain" description="DRBM" evidence="10">
    <location>
        <begin position="237"/>
        <end position="307"/>
    </location>
</feature>
<evidence type="ECO:0000256" key="3">
    <source>
        <dbReference type="ARBA" id="ARBA00022946"/>
    </source>
</evidence>
<dbReference type="SMART" id="SM00535">
    <property type="entry name" value="RIBOc"/>
    <property type="match status" value="1"/>
</dbReference>
<proteinExistence type="inferred from homology"/>
<accession>A0A067MLA9</accession>
<dbReference type="InParanoid" id="A0A067MLA9"/>
<dbReference type="GO" id="GO:0005739">
    <property type="term" value="C:mitochondrion"/>
    <property type="evidence" value="ECO:0007669"/>
    <property type="project" value="TreeGrafter"/>
</dbReference>
<dbReference type="GO" id="GO:0003725">
    <property type="term" value="F:double-stranded RNA binding"/>
    <property type="evidence" value="ECO:0007669"/>
    <property type="project" value="InterPro"/>
</dbReference>
<dbReference type="CDD" id="cd00593">
    <property type="entry name" value="RIBOc"/>
    <property type="match status" value="1"/>
</dbReference>
<dbReference type="Gene3D" id="1.10.1520.10">
    <property type="entry name" value="Ribonuclease III domain"/>
    <property type="match status" value="1"/>
</dbReference>
<dbReference type="InterPro" id="IPR044443">
    <property type="entry name" value="Ribosomal_mL44_DSRM_fung"/>
</dbReference>
<dbReference type="CDD" id="cd19873">
    <property type="entry name" value="DSRM_MRPL3_like"/>
    <property type="match status" value="1"/>
</dbReference>
<evidence type="ECO:0000256" key="9">
    <source>
        <dbReference type="PROSITE-ProRule" id="PRU00266"/>
    </source>
</evidence>
<dbReference type="FunCoup" id="A0A067MLA9">
    <property type="interactions" value="217"/>
</dbReference>
<evidence type="ECO:0000256" key="6">
    <source>
        <dbReference type="ARBA" id="ARBA00023274"/>
    </source>
</evidence>
<keyword evidence="2 9" id="KW-0694">RNA-binding</keyword>
<dbReference type="InterPro" id="IPR036389">
    <property type="entry name" value="RNase_III_sf"/>
</dbReference>
<dbReference type="GO" id="GO:0006396">
    <property type="term" value="P:RNA processing"/>
    <property type="evidence" value="ECO:0007669"/>
    <property type="project" value="InterPro"/>
</dbReference>
<feature type="domain" description="RNase III" evidence="11">
    <location>
        <begin position="90"/>
        <end position="201"/>
    </location>
</feature>
<evidence type="ECO:0000256" key="7">
    <source>
        <dbReference type="ARBA" id="ARBA00024034"/>
    </source>
</evidence>
<sequence>MHKRLLGTRLGSRTCVALAPRQRTVLNPARLLTTAQLSATPNPFPPPEARKKAADGTLFSPDTWAALQPPPESALHAFAARLGLPKSLPLAQALTHPSFTILHKQNYPTEAAPPTNADMAALGNSLLGLFATEWVNASYPHLPTRVMKAAVSAYVGPKTCGDVAKEWGAAPLLRWFRTPRTPRQPPTLHADALASVPRALLALSFQHYGSLDRARAFVHAHFLSRQVDLRPLIKFRDPKMALVETVAKFGWEKPLSRLLGETGRHSNSPVFVVGVYSSNVKLGEGFGSSLKMAEYRAAEDALLRVYLTRQPSHLVSLPTSTFPARFEPSSTTAETFLKQGKTFAPGTIGESEVLYGSAGRGGPAIGLGRGSGEKEGVVEATRA</sequence>
<organism evidence="12 13">
    <name type="scientific">Botryobasidium botryosum (strain FD-172 SS1)</name>
    <dbReference type="NCBI Taxonomy" id="930990"/>
    <lineage>
        <taxon>Eukaryota</taxon>
        <taxon>Fungi</taxon>
        <taxon>Dikarya</taxon>
        <taxon>Basidiomycota</taxon>
        <taxon>Agaricomycotina</taxon>
        <taxon>Agaricomycetes</taxon>
        <taxon>Cantharellales</taxon>
        <taxon>Botryobasidiaceae</taxon>
        <taxon>Botryobasidium</taxon>
    </lineage>
</organism>
<name>A0A067MLA9_BOTB1</name>
<reference evidence="13" key="1">
    <citation type="journal article" date="2014" name="Proc. Natl. Acad. Sci. U.S.A.">
        <title>Extensive sampling of basidiomycete genomes demonstrates inadequacy of the white-rot/brown-rot paradigm for wood decay fungi.</title>
        <authorList>
            <person name="Riley R."/>
            <person name="Salamov A.A."/>
            <person name="Brown D.W."/>
            <person name="Nagy L.G."/>
            <person name="Floudas D."/>
            <person name="Held B.W."/>
            <person name="Levasseur A."/>
            <person name="Lombard V."/>
            <person name="Morin E."/>
            <person name="Otillar R."/>
            <person name="Lindquist E.A."/>
            <person name="Sun H."/>
            <person name="LaButti K.M."/>
            <person name="Schmutz J."/>
            <person name="Jabbour D."/>
            <person name="Luo H."/>
            <person name="Baker S.E."/>
            <person name="Pisabarro A.G."/>
            <person name="Walton J.D."/>
            <person name="Blanchette R.A."/>
            <person name="Henrissat B."/>
            <person name="Martin F."/>
            <person name="Cullen D."/>
            <person name="Hibbett D.S."/>
            <person name="Grigoriev I.V."/>
        </authorList>
    </citation>
    <scope>NUCLEOTIDE SEQUENCE [LARGE SCALE GENOMIC DNA]</scope>
    <source>
        <strain evidence="13">FD-172 SS1</strain>
    </source>
</reference>
<evidence type="ECO:0000256" key="2">
    <source>
        <dbReference type="ARBA" id="ARBA00022884"/>
    </source>
</evidence>
<dbReference type="PANTHER" id="PTHR11207">
    <property type="entry name" value="RIBONUCLEASE III"/>
    <property type="match status" value="1"/>
</dbReference>
<comment type="similarity">
    <text evidence="7">Belongs to the ribonuclease III family. Mitochondrion-specific ribosomal protein mL44 subfamily.</text>
</comment>
<dbReference type="SUPFAM" id="SSF69065">
    <property type="entry name" value="RNase III domain-like"/>
    <property type="match status" value="1"/>
</dbReference>
<evidence type="ECO:0000256" key="5">
    <source>
        <dbReference type="ARBA" id="ARBA00023128"/>
    </source>
</evidence>
<dbReference type="AlphaFoldDB" id="A0A067MLA9"/>
<protein>
    <recommendedName>
        <fullName evidence="8">Large ribosomal subunit protein mL44</fullName>
    </recommendedName>
</protein>
<keyword evidence="4" id="KW-0689">Ribosomal protein</keyword>
<keyword evidence="6" id="KW-0687">Ribonucleoprotein</keyword>
<dbReference type="PROSITE" id="PS50142">
    <property type="entry name" value="RNASE_3_2"/>
    <property type="match status" value="1"/>
</dbReference>
<evidence type="ECO:0000256" key="4">
    <source>
        <dbReference type="ARBA" id="ARBA00022980"/>
    </source>
</evidence>
<dbReference type="InterPro" id="IPR014720">
    <property type="entry name" value="dsRBD_dom"/>
</dbReference>
<evidence type="ECO:0000313" key="13">
    <source>
        <dbReference type="Proteomes" id="UP000027195"/>
    </source>
</evidence>
<dbReference type="Gene3D" id="3.30.160.20">
    <property type="match status" value="1"/>
</dbReference>
<evidence type="ECO:0000256" key="1">
    <source>
        <dbReference type="ARBA" id="ARBA00004173"/>
    </source>
</evidence>
<dbReference type="SMART" id="SM00358">
    <property type="entry name" value="DSRM"/>
    <property type="match status" value="1"/>
</dbReference>
<dbReference type="PANTHER" id="PTHR11207:SF32">
    <property type="entry name" value="LARGE RIBOSOMAL SUBUNIT PROTEIN ML44"/>
    <property type="match status" value="1"/>
</dbReference>
<dbReference type="STRING" id="930990.A0A067MLA9"/>
<dbReference type="InterPro" id="IPR044444">
    <property type="entry name" value="Ribosomal_mL44_DSRM_metazoa"/>
</dbReference>
<evidence type="ECO:0000259" key="10">
    <source>
        <dbReference type="PROSITE" id="PS50137"/>
    </source>
</evidence>
<gene>
    <name evidence="12" type="ORF">BOTBODRAFT_31011</name>
</gene>
<dbReference type="Proteomes" id="UP000027195">
    <property type="component" value="Unassembled WGS sequence"/>
</dbReference>
<dbReference type="Pfam" id="PF22935">
    <property type="entry name" value="RM44_endonuclase"/>
    <property type="match status" value="1"/>
</dbReference>
<dbReference type="GO" id="GO:0004525">
    <property type="term" value="F:ribonuclease III activity"/>
    <property type="evidence" value="ECO:0007669"/>
    <property type="project" value="InterPro"/>
</dbReference>
<dbReference type="InterPro" id="IPR000999">
    <property type="entry name" value="RNase_III_dom"/>
</dbReference>
<keyword evidence="5" id="KW-0496">Mitochondrion</keyword>
<evidence type="ECO:0000256" key="8">
    <source>
        <dbReference type="ARBA" id="ARBA00035187"/>
    </source>
</evidence>
<evidence type="ECO:0000259" key="11">
    <source>
        <dbReference type="PROSITE" id="PS50142"/>
    </source>
</evidence>
<dbReference type="Pfam" id="PF22892">
    <property type="entry name" value="DSRM_MRPL44"/>
    <property type="match status" value="1"/>
</dbReference>
<keyword evidence="3" id="KW-0809">Transit peptide</keyword>
<dbReference type="HOGENOM" id="CLU_034765_0_0_1"/>
<dbReference type="InterPro" id="IPR055189">
    <property type="entry name" value="RM44_endonuclase"/>
</dbReference>